<sequence>MYDRESRFPMQETLNHARIEYTEKGVMHMAARRCVIRAISPSGAILALATQFTIPRQFCLDVPEARIGRIGCVLMRINVNDTIEVRFLRLVSDADLNRIFVFSDHPDHRGRLLDLRA</sequence>
<comment type="caution">
    <text evidence="1">The sequence shown here is derived from an EMBL/GenBank/DDBJ whole genome shotgun (WGS) entry which is preliminary data.</text>
</comment>
<proteinExistence type="predicted"/>
<accession>A0A1C1YSF3</accession>
<dbReference type="AlphaFoldDB" id="A0A1C1YSF3"/>
<organism evidence="1 2">
    <name type="scientific">Hoeflea olei</name>
    <dbReference type="NCBI Taxonomy" id="1480615"/>
    <lineage>
        <taxon>Bacteria</taxon>
        <taxon>Pseudomonadati</taxon>
        <taxon>Pseudomonadota</taxon>
        <taxon>Alphaproteobacteria</taxon>
        <taxon>Hyphomicrobiales</taxon>
        <taxon>Rhizobiaceae</taxon>
        <taxon>Hoeflea</taxon>
    </lineage>
</organism>
<keyword evidence="2" id="KW-1185">Reference proteome</keyword>
<protein>
    <recommendedName>
        <fullName evidence="3">PilZ domain-containing protein</fullName>
    </recommendedName>
</protein>
<dbReference type="EMBL" id="LQZT01000042">
    <property type="protein sequence ID" value="OCW56458.1"/>
    <property type="molecule type" value="Genomic_DNA"/>
</dbReference>
<reference evidence="1 2" key="1">
    <citation type="submission" date="2015-12" db="EMBL/GenBank/DDBJ databases">
        <authorList>
            <person name="Shamseldin A."/>
            <person name="Moawad H."/>
            <person name="Abd El-Rahim W.M."/>
            <person name="Sadowsky M.J."/>
        </authorList>
    </citation>
    <scope>NUCLEOTIDE SEQUENCE [LARGE SCALE GENOMIC DNA]</scope>
    <source>
        <strain evidence="1 2">JC234</strain>
    </source>
</reference>
<evidence type="ECO:0000313" key="1">
    <source>
        <dbReference type="EMBL" id="OCW56458.1"/>
    </source>
</evidence>
<name>A0A1C1YSF3_9HYPH</name>
<dbReference type="Proteomes" id="UP000094795">
    <property type="component" value="Unassembled WGS sequence"/>
</dbReference>
<evidence type="ECO:0008006" key="3">
    <source>
        <dbReference type="Google" id="ProtNLM"/>
    </source>
</evidence>
<gene>
    <name evidence="1" type="ORF">AWJ14_18810</name>
</gene>
<evidence type="ECO:0000313" key="2">
    <source>
        <dbReference type="Proteomes" id="UP000094795"/>
    </source>
</evidence>